<evidence type="ECO:0000313" key="2">
    <source>
        <dbReference type="Proteomes" id="UP000627521"/>
    </source>
</evidence>
<dbReference type="RefSeq" id="WP_191100886.1">
    <property type="nucleotide sequence ID" value="NZ_JACXXH010000001.1"/>
</dbReference>
<comment type="caution">
    <text evidence="1">The sequence shown here is derived from an EMBL/GenBank/DDBJ whole genome shotgun (WGS) entry which is preliminary data.</text>
</comment>
<sequence>MKLYTCEYCYNEFEPTRRRVQKYCSNTCRSKAYHYRKAVPNTLPTSQLKNENISTTSTPSQTKTETISAAGIGNAAAGNIIADGLKALLTSSENKPATKKDIADLKALFTNRYLPINNLVKNHYGQSPFYDIETKNVVYLHTN</sequence>
<name>A0ABR8LVQ6_9FLAO</name>
<accession>A0ABR8LVQ6</accession>
<gene>
    <name evidence="1" type="ORF">IEG06_02540</name>
</gene>
<proteinExistence type="predicted"/>
<protein>
    <recommendedName>
        <fullName evidence="3">Regulatory protein FmdB Zinc ribbon domain-containing protein</fullName>
    </recommendedName>
</protein>
<dbReference type="EMBL" id="JACXXH010000001">
    <property type="protein sequence ID" value="MBD3862313.1"/>
    <property type="molecule type" value="Genomic_DNA"/>
</dbReference>
<evidence type="ECO:0008006" key="3">
    <source>
        <dbReference type="Google" id="ProtNLM"/>
    </source>
</evidence>
<keyword evidence="2" id="KW-1185">Reference proteome</keyword>
<dbReference type="Proteomes" id="UP000627521">
    <property type="component" value="Unassembled WGS sequence"/>
</dbReference>
<evidence type="ECO:0000313" key="1">
    <source>
        <dbReference type="EMBL" id="MBD3862313.1"/>
    </source>
</evidence>
<organism evidence="1 2">
    <name type="scientific">Olleya marilimosa</name>
    <dbReference type="NCBI Taxonomy" id="272164"/>
    <lineage>
        <taxon>Bacteria</taxon>
        <taxon>Pseudomonadati</taxon>
        <taxon>Bacteroidota</taxon>
        <taxon>Flavobacteriia</taxon>
        <taxon>Flavobacteriales</taxon>
        <taxon>Flavobacteriaceae</taxon>
    </lineage>
</organism>
<reference evidence="1 2" key="1">
    <citation type="submission" date="2020-09" db="EMBL/GenBank/DDBJ databases">
        <title>Bacillus nautilus sp. nov., Chryseoglobus crepusculi sp. nov, and Psychrobacter noctis sp. nov., isolated from deep-sea sponges from the equatorial Atlantic.</title>
        <authorList>
            <person name="Stennett H.L."/>
            <person name="Williams S.E."/>
        </authorList>
    </citation>
    <scope>NUCLEOTIDE SEQUENCE [LARGE SCALE GENOMIC DNA]</scope>
    <source>
        <strain evidence="1 2">28M-24</strain>
    </source>
</reference>